<feature type="chain" id="PRO_5043484358" evidence="2">
    <location>
        <begin position="26"/>
        <end position="132"/>
    </location>
</feature>
<sequence>MKPTSRSRNLFTALCSRYLSSVAAAYEAQEDGTSSSFTFEDKGKDKDDSIYVKSPNSAPKIETASSVTMPMSFMTGSIVGKRFYKKVTTRESDDGVGCLLYCDMYVSFMVKQNGLPFNLIPTILYLAASIGV</sequence>
<reference evidence="3 4" key="1">
    <citation type="journal article" date="2021" name="Commun. Biol.">
        <title>The genome of Shorea leprosula (Dipterocarpaceae) highlights the ecological relevance of drought in aseasonal tropical rainforests.</title>
        <authorList>
            <person name="Ng K.K.S."/>
            <person name="Kobayashi M.J."/>
            <person name="Fawcett J.A."/>
            <person name="Hatakeyama M."/>
            <person name="Paape T."/>
            <person name="Ng C.H."/>
            <person name="Ang C.C."/>
            <person name="Tnah L.H."/>
            <person name="Lee C.T."/>
            <person name="Nishiyama T."/>
            <person name="Sese J."/>
            <person name="O'Brien M.J."/>
            <person name="Copetti D."/>
            <person name="Mohd Noor M.I."/>
            <person name="Ong R.C."/>
            <person name="Putra M."/>
            <person name="Sireger I.Z."/>
            <person name="Indrioko S."/>
            <person name="Kosugi Y."/>
            <person name="Izuno A."/>
            <person name="Isagi Y."/>
            <person name="Lee S.L."/>
            <person name="Shimizu K.K."/>
        </authorList>
    </citation>
    <scope>NUCLEOTIDE SEQUENCE [LARGE SCALE GENOMIC DNA]</scope>
    <source>
        <strain evidence="3">214</strain>
    </source>
</reference>
<gene>
    <name evidence="3" type="ORF">SLEP1_g58970</name>
</gene>
<dbReference type="Proteomes" id="UP001054252">
    <property type="component" value="Unassembled WGS sequence"/>
</dbReference>
<organism evidence="3 4">
    <name type="scientific">Rubroshorea leprosula</name>
    <dbReference type="NCBI Taxonomy" id="152421"/>
    <lineage>
        <taxon>Eukaryota</taxon>
        <taxon>Viridiplantae</taxon>
        <taxon>Streptophyta</taxon>
        <taxon>Embryophyta</taxon>
        <taxon>Tracheophyta</taxon>
        <taxon>Spermatophyta</taxon>
        <taxon>Magnoliopsida</taxon>
        <taxon>eudicotyledons</taxon>
        <taxon>Gunneridae</taxon>
        <taxon>Pentapetalae</taxon>
        <taxon>rosids</taxon>
        <taxon>malvids</taxon>
        <taxon>Malvales</taxon>
        <taxon>Dipterocarpaceae</taxon>
        <taxon>Rubroshorea</taxon>
    </lineage>
</organism>
<keyword evidence="2" id="KW-0732">Signal</keyword>
<evidence type="ECO:0000313" key="3">
    <source>
        <dbReference type="EMBL" id="GKV52384.1"/>
    </source>
</evidence>
<feature type="signal peptide" evidence="2">
    <location>
        <begin position="1"/>
        <end position="25"/>
    </location>
</feature>
<proteinExistence type="predicted"/>
<keyword evidence="4" id="KW-1185">Reference proteome</keyword>
<accession>A0AAV5MS23</accession>
<dbReference type="EMBL" id="BPVZ01000688">
    <property type="protein sequence ID" value="GKV52384.1"/>
    <property type="molecule type" value="Genomic_DNA"/>
</dbReference>
<evidence type="ECO:0000256" key="1">
    <source>
        <dbReference type="SAM" id="MobiDB-lite"/>
    </source>
</evidence>
<feature type="compositionally biased region" description="Basic and acidic residues" evidence="1">
    <location>
        <begin position="39"/>
        <end position="50"/>
    </location>
</feature>
<feature type="region of interest" description="Disordered" evidence="1">
    <location>
        <begin position="30"/>
        <end position="57"/>
    </location>
</feature>
<protein>
    <submittedName>
        <fullName evidence="3">Uncharacterized protein</fullName>
    </submittedName>
</protein>
<evidence type="ECO:0000313" key="4">
    <source>
        <dbReference type="Proteomes" id="UP001054252"/>
    </source>
</evidence>
<evidence type="ECO:0000256" key="2">
    <source>
        <dbReference type="SAM" id="SignalP"/>
    </source>
</evidence>
<comment type="caution">
    <text evidence="3">The sequence shown here is derived from an EMBL/GenBank/DDBJ whole genome shotgun (WGS) entry which is preliminary data.</text>
</comment>
<dbReference type="AlphaFoldDB" id="A0AAV5MS23"/>
<name>A0AAV5MS23_9ROSI</name>